<dbReference type="Proteomes" id="UP000800039">
    <property type="component" value="Unassembled WGS sequence"/>
</dbReference>
<evidence type="ECO:0000313" key="3">
    <source>
        <dbReference type="Proteomes" id="UP000800039"/>
    </source>
</evidence>
<keyword evidence="3" id="KW-1185">Reference proteome</keyword>
<proteinExistence type="predicted"/>
<dbReference type="AlphaFoldDB" id="A0A9P4GSK4"/>
<accession>A0A9P4GSK4</accession>
<organism evidence="2 3">
    <name type="scientific">Cucurbitaria berberidis CBS 394.84</name>
    <dbReference type="NCBI Taxonomy" id="1168544"/>
    <lineage>
        <taxon>Eukaryota</taxon>
        <taxon>Fungi</taxon>
        <taxon>Dikarya</taxon>
        <taxon>Ascomycota</taxon>
        <taxon>Pezizomycotina</taxon>
        <taxon>Dothideomycetes</taxon>
        <taxon>Pleosporomycetidae</taxon>
        <taxon>Pleosporales</taxon>
        <taxon>Pleosporineae</taxon>
        <taxon>Cucurbitariaceae</taxon>
        <taxon>Cucurbitaria</taxon>
    </lineage>
</organism>
<dbReference type="RefSeq" id="XP_040792849.1">
    <property type="nucleotide sequence ID" value="XM_040932391.1"/>
</dbReference>
<feature type="compositionally biased region" description="Basic and acidic residues" evidence="1">
    <location>
        <begin position="11"/>
        <end position="26"/>
    </location>
</feature>
<dbReference type="EMBL" id="ML976614">
    <property type="protein sequence ID" value="KAF1850286.1"/>
    <property type="molecule type" value="Genomic_DNA"/>
</dbReference>
<gene>
    <name evidence="2" type="ORF">K460DRAFT_361106</name>
</gene>
<feature type="region of interest" description="Disordered" evidence="1">
    <location>
        <begin position="1"/>
        <end position="50"/>
    </location>
</feature>
<dbReference type="GeneID" id="63849642"/>
<reference evidence="2" key="1">
    <citation type="submission" date="2020-01" db="EMBL/GenBank/DDBJ databases">
        <authorList>
            <consortium name="DOE Joint Genome Institute"/>
            <person name="Haridas S."/>
            <person name="Albert R."/>
            <person name="Binder M."/>
            <person name="Bloem J."/>
            <person name="Labutti K."/>
            <person name="Salamov A."/>
            <person name="Andreopoulos B."/>
            <person name="Baker S.E."/>
            <person name="Barry K."/>
            <person name="Bills G."/>
            <person name="Bluhm B.H."/>
            <person name="Cannon C."/>
            <person name="Castanera R."/>
            <person name="Culley D.E."/>
            <person name="Daum C."/>
            <person name="Ezra D."/>
            <person name="Gonzalez J.B."/>
            <person name="Henrissat B."/>
            <person name="Kuo A."/>
            <person name="Liang C."/>
            <person name="Lipzen A."/>
            <person name="Lutzoni F."/>
            <person name="Magnuson J."/>
            <person name="Mondo S."/>
            <person name="Nolan M."/>
            <person name="Ohm R."/>
            <person name="Pangilinan J."/>
            <person name="Park H.-J."/>
            <person name="Ramirez L."/>
            <person name="Alfaro M."/>
            <person name="Sun H."/>
            <person name="Tritt A."/>
            <person name="Yoshinaga Y."/>
            <person name="Zwiers L.-H."/>
            <person name="Turgeon B.G."/>
            <person name="Goodwin S.B."/>
            <person name="Spatafora J.W."/>
            <person name="Crous P.W."/>
            <person name="Grigoriev I.V."/>
        </authorList>
    </citation>
    <scope>NUCLEOTIDE SEQUENCE</scope>
    <source>
        <strain evidence="2">CBS 394.84</strain>
    </source>
</reference>
<protein>
    <submittedName>
        <fullName evidence="2">Uncharacterized protein</fullName>
    </submittedName>
</protein>
<evidence type="ECO:0000256" key="1">
    <source>
        <dbReference type="SAM" id="MobiDB-lite"/>
    </source>
</evidence>
<feature type="compositionally biased region" description="Basic and acidic residues" evidence="1">
    <location>
        <begin position="38"/>
        <end position="50"/>
    </location>
</feature>
<sequence length="65" mass="7220">MHQPLTEFVLEEEHYGKEDGEEDSKSSKALGGADEEVRECKEQQAEEHRSKLEVKPLCCMVGAGG</sequence>
<comment type="caution">
    <text evidence="2">The sequence shown here is derived from an EMBL/GenBank/DDBJ whole genome shotgun (WGS) entry which is preliminary data.</text>
</comment>
<evidence type="ECO:0000313" key="2">
    <source>
        <dbReference type="EMBL" id="KAF1850286.1"/>
    </source>
</evidence>
<name>A0A9P4GSK4_9PLEO</name>